<dbReference type="EMBL" id="CP006918">
    <property type="protein sequence ID" value="AHM79309.1"/>
    <property type="molecule type" value="Genomic_DNA"/>
</dbReference>
<dbReference type="PANTHER" id="PTHR37816:SF1">
    <property type="entry name" value="TOXIN"/>
    <property type="match status" value="1"/>
</dbReference>
<dbReference type="PATRIC" id="fig|1420013.3.peg.2382"/>
<dbReference type="InterPro" id="IPR027417">
    <property type="entry name" value="P-loop_NTPase"/>
</dbReference>
<dbReference type="SUPFAM" id="SSF52540">
    <property type="entry name" value="P-loop containing nucleoside triphosphate hydrolases"/>
    <property type="match status" value="1"/>
</dbReference>
<reference evidence="1 2" key="1">
    <citation type="journal article" date="2014" name="Proc. Natl. Acad. Sci. U.S.A.">
        <title>Molecular dissection of the evolution of carbapenem-resistant multilocus sequence type 258 Klebsiella pneumoniae.</title>
        <authorList>
            <person name="Deleo F.R."/>
            <person name="Chen L."/>
            <person name="Porcella S.F."/>
            <person name="Martens C.A."/>
            <person name="Kobayashi S.D."/>
            <person name="Porter A.R."/>
            <person name="Chavda K.D."/>
            <person name="Jacobs M.R."/>
            <person name="Mathema B."/>
            <person name="Olsen R.J."/>
            <person name="Bonomo R.A."/>
            <person name="Musser J.M."/>
            <person name="Kreiswirth B.N."/>
        </authorList>
    </citation>
    <scope>NUCLEOTIDE SEQUENCE [LARGE SCALE GENOMIC DNA]</scope>
    <source>
        <strain evidence="1">30684/NJST258_2</strain>
    </source>
</reference>
<organism evidence="1 2">
    <name type="scientific">Klebsiella pneumoniae 30684/NJST258_2</name>
    <dbReference type="NCBI Taxonomy" id="1420013"/>
    <lineage>
        <taxon>Bacteria</taxon>
        <taxon>Pseudomonadati</taxon>
        <taxon>Pseudomonadota</taxon>
        <taxon>Gammaproteobacteria</taxon>
        <taxon>Enterobacterales</taxon>
        <taxon>Enterobacteriaceae</taxon>
        <taxon>Klebsiella/Raoultella group</taxon>
        <taxon>Klebsiella</taxon>
        <taxon>Klebsiella pneumoniae complex</taxon>
    </lineage>
</organism>
<dbReference type="AlphaFoldDB" id="W8UHD3"/>
<protein>
    <submittedName>
        <fullName evidence="1">DNA topology modulation protein flar-related protein</fullName>
    </submittedName>
</protein>
<accession>W8UHD3</accession>
<sequence length="209" mass="24427">MTGGTAARKMIQEYRQAESGNRGETEMNINVVGTSGSGKSTLARRLAHRLGLPWIELDRLYWRPNWQGAPDEAFFAAIAAATATPGWVLDGNYNRSRSVKWRAVDLVIWVDYGFWRTLRQAVWRAASRAWRHQELWPGTGNCESFRRSFCSRESIILWTLKTWRQHRRRYLADMQDPQYRHIRFVRVRNPRQAEALLRELEAQRSAGHI</sequence>
<dbReference type="Gene3D" id="3.40.50.300">
    <property type="entry name" value="P-loop containing nucleotide triphosphate hydrolases"/>
    <property type="match status" value="1"/>
</dbReference>
<evidence type="ECO:0000313" key="2">
    <source>
        <dbReference type="Proteomes" id="UP000019586"/>
    </source>
</evidence>
<gene>
    <name evidence="1" type="ORF">KPNJ2_02529</name>
</gene>
<evidence type="ECO:0000313" key="1">
    <source>
        <dbReference type="EMBL" id="AHM79309.1"/>
    </source>
</evidence>
<proteinExistence type="predicted"/>
<dbReference type="InterPro" id="IPR052922">
    <property type="entry name" value="Cytidylate_Kinase-2"/>
</dbReference>
<name>W8UHD3_KLEPN</name>
<dbReference type="PANTHER" id="PTHR37816">
    <property type="entry name" value="YALI0E33011P"/>
    <property type="match status" value="1"/>
</dbReference>
<dbReference type="HOGENOM" id="CLU_092618_1_1_6"/>
<dbReference type="Proteomes" id="UP000019586">
    <property type="component" value="Chromosome"/>
</dbReference>
<dbReference type="KEGG" id="kps:KPNJ2_02529"/>